<accession>A0A0E9SSZ2</accession>
<dbReference type="EMBL" id="GBXM01064098">
    <property type="protein sequence ID" value="JAH44479.1"/>
    <property type="molecule type" value="Transcribed_RNA"/>
</dbReference>
<name>A0A0E9SSZ2_ANGAN</name>
<dbReference type="AlphaFoldDB" id="A0A0E9SSZ2"/>
<sequence length="31" mass="3388">MACSCSSFSAISLCTTWGRVVAMESHFWAMS</sequence>
<organism evidence="1">
    <name type="scientific">Anguilla anguilla</name>
    <name type="common">European freshwater eel</name>
    <name type="synonym">Muraena anguilla</name>
    <dbReference type="NCBI Taxonomy" id="7936"/>
    <lineage>
        <taxon>Eukaryota</taxon>
        <taxon>Metazoa</taxon>
        <taxon>Chordata</taxon>
        <taxon>Craniata</taxon>
        <taxon>Vertebrata</taxon>
        <taxon>Euteleostomi</taxon>
        <taxon>Actinopterygii</taxon>
        <taxon>Neopterygii</taxon>
        <taxon>Teleostei</taxon>
        <taxon>Anguilliformes</taxon>
        <taxon>Anguillidae</taxon>
        <taxon>Anguilla</taxon>
    </lineage>
</organism>
<reference evidence="1" key="1">
    <citation type="submission" date="2014-11" db="EMBL/GenBank/DDBJ databases">
        <authorList>
            <person name="Amaro Gonzalez C."/>
        </authorList>
    </citation>
    <scope>NUCLEOTIDE SEQUENCE</scope>
</reference>
<evidence type="ECO:0000313" key="1">
    <source>
        <dbReference type="EMBL" id="JAH44479.1"/>
    </source>
</evidence>
<protein>
    <submittedName>
        <fullName evidence="1">Uncharacterized protein</fullName>
    </submittedName>
</protein>
<reference evidence="1" key="2">
    <citation type="journal article" date="2015" name="Fish Shellfish Immunol.">
        <title>Early steps in the European eel (Anguilla anguilla)-Vibrio vulnificus interaction in the gills: Role of the RtxA13 toxin.</title>
        <authorList>
            <person name="Callol A."/>
            <person name="Pajuelo D."/>
            <person name="Ebbesson L."/>
            <person name="Teles M."/>
            <person name="MacKenzie S."/>
            <person name="Amaro C."/>
        </authorList>
    </citation>
    <scope>NUCLEOTIDE SEQUENCE</scope>
</reference>
<proteinExistence type="predicted"/>